<dbReference type="PROSITE" id="PS50109">
    <property type="entry name" value="HIS_KIN"/>
    <property type="match status" value="1"/>
</dbReference>
<dbReference type="Pfam" id="PF02518">
    <property type="entry name" value="HATPase_c"/>
    <property type="match status" value="1"/>
</dbReference>
<keyword evidence="4" id="KW-0808">Transferase</keyword>
<name>A0ABX0IDA9_9FLAO</name>
<dbReference type="SMART" id="SM00065">
    <property type="entry name" value="GAF"/>
    <property type="match status" value="1"/>
</dbReference>
<dbReference type="SMART" id="SM00388">
    <property type="entry name" value="HisKA"/>
    <property type="match status" value="1"/>
</dbReference>
<dbReference type="SMART" id="SM00387">
    <property type="entry name" value="HATPase_c"/>
    <property type="match status" value="1"/>
</dbReference>
<dbReference type="InterPro" id="IPR003018">
    <property type="entry name" value="GAF"/>
</dbReference>
<evidence type="ECO:0000256" key="2">
    <source>
        <dbReference type="ARBA" id="ARBA00012438"/>
    </source>
</evidence>
<dbReference type="InterPro" id="IPR003594">
    <property type="entry name" value="HATPase_dom"/>
</dbReference>
<feature type="domain" description="Histidine kinase" evidence="6">
    <location>
        <begin position="186"/>
        <end position="397"/>
    </location>
</feature>
<dbReference type="CDD" id="cd00082">
    <property type="entry name" value="HisKA"/>
    <property type="match status" value="1"/>
</dbReference>
<protein>
    <recommendedName>
        <fullName evidence="2">histidine kinase</fullName>
        <ecNumber evidence="2">2.7.13.3</ecNumber>
    </recommendedName>
</protein>
<dbReference type="InterPro" id="IPR036890">
    <property type="entry name" value="HATPase_C_sf"/>
</dbReference>
<keyword evidence="5 7" id="KW-0418">Kinase</keyword>
<dbReference type="Gene3D" id="3.30.565.10">
    <property type="entry name" value="Histidine kinase-like ATPase, C-terminal domain"/>
    <property type="match status" value="1"/>
</dbReference>
<dbReference type="InterPro" id="IPR003661">
    <property type="entry name" value="HisK_dim/P_dom"/>
</dbReference>
<dbReference type="Gene3D" id="1.10.287.130">
    <property type="match status" value="1"/>
</dbReference>
<dbReference type="RefSeq" id="WP_166237098.1">
    <property type="nucleotide sequence ID" value="NZ_JAAJBV010000007.1"/>
</dbReference>
<evidence type="ECO:0000259" key="6">
    <source>
        <dbReference type="PROSITE" id="PS50109"/>
    </source>
</evidence>
<gene>
    <name evidence="7" type="ORF">G4L40_10195</name>
</gene>
<dbReference type="Gene3D" id="3.30.450.40">
    <property type="match status" value="1"/>
</dbReference>
<evidence type="ECO:0000313" key="8">
    <source>
        <dbReference type="Proteomes" id="UP000761423"/>
    </source>
</evidence>
<evidence type="ECO:0000313" key="7">
    <source>
        <dbReference type="EMBL" id="NHM05074.1"/>
    </source>
</evidence>
<dbReference type="PRINTS" id="PR00344">
    <property type="entry name" value="BCTRLSENSOR"/>
</dbReference>
<dbReference type="GO" id="GO:0016301">
    <property type="term" value="F:kinase activity"/>
    <property type="evidence" value="ECO:0007669"/>
    <property type="project" value="UniProtKB-KW"/>
</dbReference>
<keyword evidence="3" id="KW-0597">Phosphoprotein</keyword>
<accession>A0ABX0IDA9</accession>
<dbReference type="InterPro" id="IPR005467">
    <property type="entry name" value="His_kinase_dom"/>
</dbReference>
<dbReference type="Pfam" id="PF01590">
    <property type="entry name" value="GAF"/>
    <property type="match status" value="1"/>
</dbReference>
<dbReference type="SUPFAM" id="SSF55781">
    <property type="entry name" value="GAF domain-like"/>
    <property type="match status" value="1"/>
</dbReference>
<dbReference type="SUPFAM" id="SSF55874">
    <property type="entry name" value="ATPase domain of HSP90 chaperone/DNA topoisomerase II/histidine kinase"/>
    <property type="match status" value="1"/>
</dbReference>
<evidence type="ECO:0000256" key="5">
    <source>
        <dbReference type="ARBA" id="ARBA00022777"/>
    </source>
</evidence>
<comment type="caution">
    <text evidence="7">The sequence shown here is derived from an EMBL/GenBank/DDBJ whole genome shotgun (WGS) entry which is preliminary data.</text>
</comment>
<dbReference type="PANTHER" id="PTHR42878">
    <property type="entry name" value="TWO-COMPONENT HISTIDINE KINASE"/>
    <property type="match status" value="1"/>
</dbReference>
<dbReference type="InterPro" id="IPR029016">
    <property type="entry name" value="GAF-like_dom_sf"/>
</dbReference>
<dbReference type="EC" id="2.7.13.3" evidence="2"/>
<evidence type="ECO:0000256" key="4">
    <source>
        <dbReference type="ARBA" id="ARBA00022679"/>
    </source>
</evidence>
<keyword evidence="8" id="KW-1185">Reference proteome</keyword>
<dbReference type="EMBL" id="JAAJBV010000007">
    <property type="protein sequence ID" value="NHM05074.1"/>
    <property type="molecule type" value="Genomic_DNA"/>
</dbReference>
<evidence type="ECO:0000256" key="1">
    <source>
        <dbReference type="ARBA" id="ARBA00000085"/>
    </source>
</evidence>
<reference evidence="7 8" key="1">
    <citation type="submission" date="2020-02" db="EMBL/GenBank/DDBJ databases">
        <authorList>
            <person name="Chen W.-M."/>
        </authorList>
    </citation>
    <scope>NUCLEOTIDE SEQUENCE [LARGE SCALE GENOMIC DNA]</scope>
    <source>
        <strain evidence="7 8">TWA-26</strain>
    </source>
</reference>
<dbReference type="InterPro" id="IPR004358">
    <property type="entry name" value="Sig_transdc_His_kin-like_C"/>
</dbReference>
<dbReference type="PANTHER" id="PTHR42878:SF15">
    <property type="entry name" value="BACTERIOPHYTOCHROME"/>
    <property type="match status" value="1"/>
</dbReference>
<comment type="catalytic activity">
    <reaction evidence="1">
        <text>ATP + protein L-histidine = ADP + protein N-phospho-L-histidine.</text>
        <dbReference type="EC" id="2.7.13.3"/>
    </reaction>
</comment>
<dbReference type="SUPFAM" id="SSF47384">
    <property type="entry name" value="Homodimeric domain of signal transducing histidine kinase"/>
    <property type="match status" value="1"/>
</dbReference>
<dbReference type="Proteomes" id="UP000761423">
    <property type="component" value="Unassembled WGS sequence"/>
</dbReference>
<sequence>MLHQDEEEKRLKVLKEFNILDTKPEEIYDDITQIASSICNMPVAMISLVDKNRQFFKSRLGVDISETPIENSVCYHAILSRDEVFEVPDLRMDDRFKAFPLVVNEPHFVSYFGVPLLNTQGVAFGALCVLSKDEVKTISEEQKKSLKKLAKQVIYILELRKKQEELTIYHEQVENYAQEMENFAFTAAHDLRSPLRAINSFLKMIEAKSNQDDEKEKVYFKFVFDSVKRMDKLIVDLLEYAKSNKKIADKELINLNQLVTDVFSSLVEDNLAEKPLLSKGDLPEVFTSKIAINMVFHNLIDNALKYQKSDNVAAITINYAEDSKSHIFEIIDNGIGVEEEHLELIFQPFKRLHTQAEFVGSGLGLAAVKKMVESLGGQISVNSQIGVGSVFTFSIPK</sequence>
<evidence type="ECO:0000256" key="3">
    <source>
        <dbReference type="ARBA" id="ARBA00022553"/>
    </source>
</evidence>
<organism evidence="7 8">
    <name type="scientific">Flavobacterium celericrescens</name>
    <dbReference type="NCBI Taxonomy" id="2709780"/>
    <lineage>
        <taxon>Bacteria</taxon>
        <taxon>Pseudomonadati</taxon>
        <taxon>Bacteroidota</taxon>
        <taxon>Flavobacteriia</taxon>
        <taxon>Flavobacteriales</taxon>
        <taxon>Flavobacteriaceae</taxon>
        <taxon>Flavobacterium</taxon>
    </lineage>
</organism>
<dbReference type="InterPro" id="IPR036097">
    <property type="entry name" value="HisK_dim/P_sf"/>
</dbReference>
<dbReference type="Pfam" id="PF00512">
    <property type="entry name" value="HisKA"/>
    <property type="match status" value="1"/>
</dbReference>
<dbReference type="InterPro" id="IPR050351">
    <property type="entry name" value="BphY/WalK/GraS-like"/>
</dbReference>
<proteinExistence type="predicted"/>